<gene>
    <name evidence="2" type="ORF">ALC56_03017</name>
</gene>
<dbReference type="Proteomes" id="UP000078541">
    <property type="component" value="Unassembled WGS sequence"/>
</dbReference>
<sequence>MDSYLQHESSIKVFQLYLFLKIFFSINIVYSFVLLYCSASFHTILTRLLAWIPTVYKFLKIGIVVGSTPHIKIAIDDTRGNRIILPHATWMAFIEKRVSSDDNMKLTVSESAYMKPSTILFMLELEHCVKHIYFDLCQYTNIISDKFKYFVTHLRQNCI</sequence>
<name>A0A151K069_9HYME</name>
<keyword evidence="1" id="KW-0472">Membrane</keyword>
<keyword evidence="1" id="KW-0812">Transmembrane</keyword>
<keyword evidence="3" id="KW-1185">Reference proteome</keyword>
<feature type="transmembrane region" description="Helical" evidence="1">
    <location>
        <begin position="16"/>
        <end position="37"/>
    </location>
</feature>
<proteinExistence type="predicted"/>
<keyword evidence="1" id="KW-1133">Transmembrane helix</keyword>
<reference evidence="2 3" key="1">
    <citation type="submission" date="2016-03" db="EMBL/GenBank/DDBJ databases">
        <title>Trachymyrmex septentrionalis WGS genome.</title>
        <authorList>
            <person name="Nygaard S."/>
            <person name="Hu H."/>
            <person name="Boomsma J."/>
            <person name="Zhang G."/>
        </authorList>
    </citation>
    <scope>NUCLEOTIDE SEQUENCE [LARGE SCALE GENOMIC DNA]</scope>
    <source>
        <strain evidence="2">Tsep2-gDNA-1</strain>
        <tissue evidence="2">Whole body</tissue>
    </source>
</reference>
<organism evidence="2 3">
    <name type="scientific">Trachymyrmex septentrionalis</name>
    <dbReference type="NCBI Taxonomy" id="34720"/>
    <lineage>
        <taxon>Eukaryota</taxon>
        <taxon>Metazoa</taxon>
        <taxon>Ecdysozoa</taxon>
        <taxon>Arthropoda</taxon>
        <taxon>Hexapoda</taxon>
        <taxon>Insecta</taxon>
        <taxon>Pterygota</taxon>
        <taxon>Neoptera</taxon>
        <taxon>Endopterygota</taxon>
        <taxon>Hymenoptera</taxon>
        <taxon>Apocrita</taxon>
        <taxon>Aculeata</taxon>
        <taxon>Formicoidea</taxon>
        <taxon>Formicidae</taxon>
        <taxon>Myrmicinae</taxon>
        <taxon>Trachymyrmex</taxon>
    </lineage>
</organism>
<dbReference type="EMBL" id="KQ981337">
    <property type="protein sequence ID" value="KYN42558.1"/>
    <property type="molecule type" value="Genomic_DNA"/>
</dbReference>
<evidence type="ECO:0000313" key="3">
    <source>
        <dbReference type="Proteomes" id="UP000078541"/>
    </source>
</evidence>
<dbReference type="AlphaFoldDB" id="A0A151K069"/>
<evidence type="ECO:0000256" key="1">
    <source>
        <dbReference type="SAM" id="Phobius"/>
    </source>
</evidence>
<accession>A0A151K069</accession>
<protein>
    <submittedName>
        <fullName evidence="2">Uncharacterized protein</fullName>
    </submittedName>
</protein>
<evidence type="ECO:0000313" key="2">
    <source>
        <dbReference type="EMBL" id="KYN42558.1"/>
    </source>
</evidence>